<name>A0AAW2CGW3_9ROSI</name>
<evidence type="ECO:0008006" key="4">
    <source>
        <dbReference type="Google" id="ProtNLM"/>
    </source>
</evidence>
<keyword evidence="1" id="KW-0812">Transmembrane</keyword>
<dbReference type="Proteomes" id="UP001459277">
    <property type="component" value="Unassembled WGS sequence"/>
</dbReference>
<evidence type="ECO:0000313" key="3">
    <source>
        <dbReference type="Proteomes" id="UP001459277"/>
    </source>
</evidence>
<gene>
    <name evidence="2" type="ORF">SO802_021687</name>
</gene>
<feature type="transmembrane region" description="Helical" evidence="1">
    <location>
        <begin position="60"/>
        <end position="93"/>
    </location>
</feature>
<evidence type="ECO:0000313" key="2">
    <source>
        <dbReference type="EMBL" id="KAK9997001.1"/>
    </source>
</evidence>
<reference evidence="2 3" key="1">
    <citation type="submission" date="2024-01" db="EMBL/GenBank/DDBJ databases">
        <title>A telomere-to-telomere, gap-free genome of sweet tea (Lithocarpus litseifolius).</title>
        <authorList>
            <person name="Zhou J."/>
        </authorList>
    </citation>
    <scope>NUCLEOTIDE SEQUENCE [LARGE SCALE GENOMIC DNA]</scope>
    <source>
        <strain evidence="2">Zhou-2022a</strain>
        <tissue evidence="2">Leaf</tissue>
    </source>
</reference>
<keyword evidence="1" id="KW-1133">Transmembrane helix</keyword>
<organism evidence="2 3">
    <name type="scientific">Lithocarpus litseifolius</name>
    <dbReference type="NCBI Taxonomy" id="425828"/>
    <lineage>
        <taxon>Eukaryota</taxon>
        <taxon>Viridiplantae</taxon>
        <taxon>Streptophyta</taxon>
        <taxon>Embryophyta</taxon>
        <taxon>Tracheophyta</taxon>
        <taxon>Spermatophyta</taxon>
        <taxon>Magnoliopsida</taxon>
        <taxon>eudicotyledons</taxon>
        <taxon>Gunneridae</taxon>
        <taxon>Pentapetalae</taxon>
        <taxon>rosids</taxon>
        <taxon>fabids</taxon>
        <taxon>Fagales</taxon>
        <taxon>Fagaceae</taxon>
        <taxon>Lithocarpus</taxon>
    </lineage>
</organism>
<comment type="caution">
    <text evidence="2">The sequence shown here is derived from an EMBL/GenBank/DDBJ whole genome shotgun (WGS) entry which is preliminary data.</text>
</comment>
<protein>
    <recommendedName>
        <fullName evidence="4">Transmembrane protein</fullName>
    </recommendedName>
</protein>
<keyword evidence="1" id="KW-0472">Membrane</keyword>
<accession>A0AAW2CGW3</accession>
<dbReference type="EMBL" id="JAZDWU010000007">
    <property type="protein sequence ID" value="KAK9997001.1"/>
    <property type="molecule type" value="Genomic_DNA"/>
</dbReference>
<evidence type="ECO:0000256" key="1">
    <source>
        <dbReference type="SAM" id="Phobius"/>
    </source>
</evidence>
<keyword evidence="3" id="KW-1185">Reference proteome</keyword>
<sequence length="119" mass="13310">MEDFSKNCQFVVGLENRVRFWQDGWNGDQPLQLAFPRLYGIAINKEVSVEASLSRLDFWVAVVAVVGGWVVVVVVVAVVVGWVVVVAVVVGLWDDDDDDDDGDGDVHSHVMWIYHLVRV</sequence>
<proteinExistence type="predicted"/>
<dbReference type="AlphaFoldDB" id="A0AAW2CGW3"/>